<sequence>MTAFNFFFIVINLLALVSLSCVLGGLPVILRDTRPVVESQKNLVDVKSSSGAQNVIRPGDEVELVRPPKHLPAQNSYSGQRSVYQPVGILKPTESPRNPPAPSSFSAGPPGFPTRKVKPVESGKVPPAYTPLSDAPKSAPVSQAKLVRYKKNGGTMLLCINVLLASSQRKQALGMLDPVAVACWE</sequence>
<accession>E3KTZ2</accession>
<reference key="1">
    <citation type="submission" date="2007-01" db="EMBL/GenBank/DDBJ databases">
        <title>The Genome Sequence of Puccinia graminis f. sp. tritici Strain CRL 75-36-700-3.</title>
        <authorList>
            <consortium name="The Broad Institute Genome Sequencing Platform"/>
            <person name="Birren B."/>
            <person name="Lander E."/>
            <person name="Galagan J."/>
            <person name="Nusbaum C."/>
            <person name="Devon K."/>
            <person name="Cuomo C."/>
            <person name="Jaffe D."/>
            <person name="Butler J."/>
            <person name="Alvarez P."/>
            <person name="Gnerre S."/>
            <person name="Grabherr M."/>
            <person name="Mauceli E."/>
            <person name="Brockman W."/>
            <person name="Young S."/>
            <person name="LaButti K."/>
            <person name="Sykes S."/>
            <person name="DeCaprio D."/>
            <person name="Crawford M."/>
            <person name="Koehrsen M."/>
            <person name="Engels R."/>
            <person name="Montgomery P."/>
            <person name="Pearson M."/>
            <person name="Howarth C."/>
            <person name="Larson L."/>
            <person name="White J."/>
            <person name="Zeng Q."/>
            <person name="Kodira C."/>
            <person name="Yandava C."/>
            <person name="Alvarado L."/>
            <person name="O'Leary S."/>
            <person name="Szabo L."/>
            <person name="Dean R."/>
            <person name="Schein J."/>
        </authorList>
    </citation>
    <scope>NUCLEOTIDE SEQUENCE</scope>
    <source>
        <strain>CRL 75-36-700-3</strain>
    </source>
</reference>
<dbReference type="Proteomes" id="UP000008783">
    <property type="component" value="Unassembled WGS sequence"/>
</dbReference>
<dbReference type="GeneID" id="10538920"/>
<reference evidence="4" key="2">
    <citation type="journal article" date="2011" name="Proc. Natl. Acad. Sci. U.S.A.">
        <title>Obligate biotrophy features unraveled by the genomic analysis of rust fungi.</title>
        <authorList>
            <person name="Duplessis S."/>
            <person name="Cuomo C.A."/>
            <person name="Lin Y.-C."/>
            <person name="Aerts A."/>
            <person name="Tisserant E."/>
            <person name="Veneault-Fourrey C."/>
            <person name="Joly D.L."/>
            <person name="Hacquard S."/>
            <person name="Amselem J."/>
            <person name="Cantarel B.L."/>
            <person name="Chiu R."/>
            <person name="Coutinho P.M."/>
            <person name="Feau N."/>
            <person name="Field M."/>
            <person name="Frey P."/>
            <person name="Gelhaye E."/>
            <person name="Goldberg J."/>
            <person name="Grabherr M.G."/>
            <person name="Kodira C.D."/>
            <person name="Kohler A."/>
            <person name="Kuees U."/>
            <person name="Lindquist E.A."/>
            <person name="Lucas S.M."/>
            <person name="Mago R."/>
            <person name="Mauceli E."/>
            <person name="Morin E."/>
            <person name="Murat C."/>
            <person name="Pangilinan J.L."/>
            <person name="Park R."/>
            <person name="Pearson M."/>
            <person name="Quesneville H."/>
            <person name="Rouhier N."/>
            <person name="Sakthikumar S."/>
            <person name="Salamov A.A."/>
            <person name="Schmutz J."/>
            <person name="Selles B."/>
            <person name="Shapiro H."/>
            <person name="Tanguay P."/>
            <person name="Tuskan G.A."/>
            <person name="Henrissat B."/>
            <person name="Van de Peer Y."/>
            <person name="Rouze P."/>
            <person name="Ellis J.G."/>
            <person name="Dodds P.N."/>
            <person name="Schein J.E."/>
            <person name="Zhong S."/>
            <person name="Hamelin R.C."/>
            <person name="Grigoriev I.V."/>
            <person name="Szabo L.J."/>
            <person name="Martin F."/>
        </authorList>
    </citation>
    <scope>NUCLEOTIDE SEQUENCE [LARGE SCALE GENOMIC DNA]</scope>
    <source>
        <strain evidence="4">CRL 75-36-700-3 / race SCCL</strain>
    </source>
</reference>
<evidence type="ECO:0000256" key="2">
    <source>
        <dbReference type="SAM" id="Phobius"/>
    </source>
</evidence>
<dbReference type="VEuPathDB" id="FungiDB:PGTG_13473"/>
<evidence type="ECO:0000313" key="3">
    <source>
        <dbReference type="EMBL" id="EFP87687.2"/>
    </source>
</evidence>
<gene>
    <name evidence="3" type="ORF">PGTG_13473</name>
</gene>
<dbReference type="InParanoid" id="E3KTZ2"/>
<evidence type="ECO:0000256" key="1">
    <source>
        <dbReference type="SAM" id="MobiDB-lite"/>
    </source>
</evidence>
<evidence type="ECO:0000313" key="4">
    <source>
        <dbReference type="Proteomes" id="UP000008783"/>
    </source>
</evidence>
<dbReference type="KEGG" id="pgr:PGTG_13473"/>
<keyword evidence="2" id="KW-0472">Membrane</keyword>
<protein>
    <submittedName>
        <fullName evidence="3">Uncharacterized protein</fullName>
    </submittedName>
</protein>
<keyword evidence="2" id="KW-1133">Transmembrane helix</keyword>
<keyword evidence="4" id="KW-1185">Reference proteome</keyword>
<name>E3KTZ2_PUCGT</name>
<dbReference type="RefSeq" id="XP_003332106.2">
    <property type="nucleotide sequence ID" value="XM_003332058.2"/>
</dbReference>
<feature type="transmembrane region" description="Helical" evidence="2">
    <location>
        <begin position="6"/>
        <end position="30"/>
    </location>
</feature>
<keyword evidence="2" id="KW-0812">Transmembrane</keyword>
<dbReference type="HOGENOM" id="CLU_1462034_0_0_1"/>
<dbReference type="EMBL" id="DS178308">
    <property type="protein sequence ID" value="EFP87687.2"/>
    <property type="molecule type" value="Genomic_DNA"/>
</dbReference>
<organism evidence="3 4">
    <name type="scientific">Puccinia graminis f. sp. tritici (strain CRL 75-36-700-3 / race SCCL)</name>
    <name type="common">Black stem rust fungus</name>
    <dbReference type="NCBI Taxonomy" id="418459"/>
    <lineage>
        <taxon>Eukaryota</taxon>
        <taxon>Fungi</taxon>
        <taxon>Dikarya</taxon>
        <taxon>Basidiomycota</taxon>
        <taxon>Pucciniomycotina</taxon>
        <taxon>Pucciniomycetes</taxon>
        <taxon>Pucciniales</taxon>
        <taxon>Pucciniaceae</taxon>
        <taxon>Puccinia</taxon>
    </lineage>
</organism>
<feature type="region of interest" description="Disordered" evidence="1">
    <location>
        <begin position="90"/>
        <end position="120"/>
    </location>
</feature>
<proteinExistence type="predicted"/>
<dbReference type="AlphaFoldDB" id="E3KTZ2"/>